<feature type="region of interest" description="Disordered" evidence="2">
    <location>
        <begin position="363"/>
        <end position="382"/>
    </location>
</feature>
<feature type="region of interest" description="Disordered" evidence="2">
    <location>
        <begin position="205"/>
        <end position="239"/>
    </location>
</feature>
<evidence type="ECO:0000313" key="3">
    <source>
        <dbReference type="EMBL" id="ORZ17327.1"/>
    </source>
</evidence>
<evidence type="ECO:0000313" key="4">
    <source>
        <dbReference type="Proteomes" id="UP000193560"/>
    </source>
</evidence>
<comment type="caution">
    <text evidence="3">The sequence shown here is derived from an EMBL/GenBank/DDBJ whole genome shotgun (WGS) entry which is preliminary data.</text>
</comment>
<protein>
    <submittedName>
        <fullName evidence="3">Uncharacterized protein</fullName>
    </submittedName>
</protein>
<feature type="compositionally biased region" description="Polar residues" evidence="2">
    <location>
        <begin position="332"/>
        <end position="346"/>
    </location>
</feature>
<feature type="compositionally biased region" description="Low complexity" evidence="2">
    <location>
        <begin position="205"/>
        <end position="215"/>
    </location>
</feature>
<dbReference type="AlphaFoldDB" id="A0A1X2IKJ6"/>
<gene>
    <name evidence="3" type="ORF">BCR42DRAFT_30323</name>
</gene>
<feature type="region of interest" description="Disordered" evidence="2">
    <location>
        <begin position="68"/>
        <end position="132"/>
    </location>
</feature>
<dbReference type="EMBL" id="MCGE01000010">
    <property type="protein sequence ID" value="ORZ17327.1"/>
    <property type="molecule type" value="Genomic_DNA"/>
</dbReference>
<feature type="compositionally biased region" description="Low complexity" evidence="2">
    <location>
        <begin position="73"/>
        <end position="93"/>
    </location>
</feature>
<organism evidence="3 4">
    <name type="scientific">Absidia repens</name>
    <dbReference type="NCBI Taxonomy" id="90262"/>
    <lineage>
        <taxon>Eukaryota</taxon>
        <taxon>Fungi</taxon>
        <taxon>Fungi incertae sedis</taxon>
        <taxon>Mucoromycota</taxon>
        <taxon>Mucoromycotina</taxon>
        <taxon>Mucoromycetes</taxon>
        <taxon>Mucorales</taxon>
        <taxon>Cunninghamellaceae</taxon>
        <taxon>Absidia</taxon>
    </lineage>
</organism>
<feature type="compositionally biased region" description="Low complexity" evidence="2">
    <location>
        <begin position="363"/>
        <end position="377"/>
    </location>
</feature>
<feature type="compositionally biased region" description="Low complexity" evidence="2">
    <location>
        <begin position="104"/>
        <end position="125"/>
    </location>
</feature>
<keyword evidence="4" id="KW-1185">Reference proteome</keyword>
<keyword evidence="1" id="KW-0175">Coiled coil</keyword>
<feature type="coiled-coil region" evidence="1">
    <location>
        <begin position="384"/>
        <end position="411"/>
    </location>
</feature>
<dbReference type="Proteomes" id="UP000193560">
    <property type="component" value="Unassembled WGS sequence"/>
</dbReference>
<feature type="compositionally biased region" description="Acidic residues" evidence="2">
    <location>
        <begin position="22"/>
        <end position="35"/>
    </location>
</feature>
<name>A0A1X2IKJ6_9FUNG</name>
<reference evidence="3 4" key="1">
    <citation type="submission" date="2016-07" db="EMBL/GenBank/DDBJ databases">
        <title>Pervasive Adenine N6-methylation of Active Genes in Fungi.</title>
        <authorList>
            <consortium name="DOE Joint Genome Institute"/>
            <person name="Mondo S.J."/>
            <person name="Dannebaum R.O."/>
            <person name="Kuo R.C."/>
            <person name="Labutti K."/>
            <person name="Haridas S."/>
            <person name="Kuo A."/>
            <person name="Salamov A."/>
            <person name="Ahrendt S.R."/>
            <person name="Lipzen A."/>
            <person name="Sullivan W."/>
            <person name="Andreopoulos W.B."/>
            <person name="Clum A."/>
            <person name="Lindquist E."/>
            <person name="Daum C."/>
            <person name="Ramamoorthy G.K."/>
            <person name="Gryganskyi A."/>
            <person name="Culley D."/>
            <person name="Magnuson J.K."/>
            <person name="James T.Y."/>
            <person name="O'Malley M.A."/>
            <person name="Stajich J.E."/>
            <person name="Spatafora J.W."/>
            <person name="Visel A."/>
            <person name="Grigoriev I.V."/>
        </authorList>
    </citation>
    <scope>NUCLEOTIDE SEQUENCE [LARGE SCALE GENOMIC DNA]</scope>
    <source>
        <strain evidence="3 4">NRRL 1336</strain>
    </source>
</reference>
<proteinExistence type="predicted"/>
<feature type="compositionally biased region" description="Basic and acidic residues" evidence="2">
    <location>
        <begin position="227"/>
        <end position="239"/>
    </location>
</feature>
<evidence type="ECO:0000256" key="1">
    <source>
        <dbReference type="SAM" id="Coils"/>
    </source>
</evidence>
<accession>A0A1X2IKJ6</accession>
<feature type="region of interest" description="Disordered" evidence="2">
    <location>
        <begin position="15"/>
        <end position="49"/>
    </location>
</feature>
<dbReference type="OrthoDB" id="2289096at2759"/>
<evidence type="ECO:0000256" key="2">
    <source>
        <dbReference type="SAM" id="MobiDB-lite"/>
    </source>
</evidence>
<feature type="region of interest" description="Disordered" evidence="2">
    <location>
        <begin position="315"/>
        <end position="346"/>
    </location>
</feature>
<sequence length="480" mass="52676">MPLMTTYKSGFEPKDARTINTYEDDDDFDDFDDWSLESTPPRPRRRKTGTQALVEFLNTTSPEEFRRVPLPKTTHSTPITTTSTTTTKQRTSTPFFLRRRNKNKTSSSSSILASNASTAGSSSTSLHHQGAPNTIHRKNYIEIIAHNPTRIPHYYDPGTPMPTTVAAAAAIQNLASGSKISLNEPVLPTRRESSLYSASIRSMSIKSPSSSYPKMNSNPLSPGSPTKAKDELDHNKNDNINKKKNMVDAMVATCDGMDVIEAGLIQRLKQCELYGIDKPMDVLTAQLTEEHIRALKVSSITTAAAIAEAAAVVPTADQQRRSVGQKKRSRHAQVQTLPWDGSTSTSIASTTNKDTFSSSIAATSATAATSSSSTTATEPTDSAVEELQQQLAQERQERQRLEAALESTCDHFEVLSGLAYKKLRELWEEKLRWENACIELNDRLVIIGQNNVGGVRQGGNVGGPVDDLLTEDYQHSDFIV</sequence>